<proteinExistence type="predicted"/>
<sequence>MAKYDTHGVKYRPFCGRLIRQEGLPYARHLALAKPVWGELLLLPSFNDFVGDDLAANVPKKDPNTGFYPEEEDGPRTFQQFSGKGLKRTPTTTLR</sequence>
<reference evidence="2" key="1">
    <citation type="submission" date="2022-01" db="EMBL/GenBank/DDBJ databases">
        <title>Comparative genomics reveals a dynamic genome evolution in the ectomycorrhizal milk-cap (Lactarius) mushrooms.</title>
        <authorList>
            <consortium name="DOE Joint Genome Institute"/>
            <person name="Lebreton A."/>
            <person name="Tang N."/>
            <person name="Kuo A."/>
            <person name="LaButti K."/>
            <person name="Drula E."/>
            <person name="Barry K."/>
            <person name="Clum A."/>
            <person name="Lipzen A."/>
            <person name="Mousain D."/>
            <person name="Ng V."/>
            <person name="Wang R."/>
            <person name="Wang X."/>
            <person name="Dai Y."/>
            <person name="Henrissat B."/>
            <person name="Grigoriev I.V."/>
            <person name="Guerin-Laguette A."/>
            <person name="Yu F."/>
            <person name="Martin F.M."/>
        </authorList>
    </citation>
    <scope>NUCLEOTIDE SEQUENCE</scope>
    <source>
        <strain evidence="2">QP</strain>
    </source>
</reference>
<organism evidence="2 3">
    <name type="scientific">Lactarius akahatsu</name>
    <dbReference type="NCBI Taxonomy" id="416441"/>
    <lineage>
        <taxon>Eukaryota</taxon>
        <taxon>Fungi</taxon>
        <taxon>Dikarya</taxon>
        <taxon>Basidiomycota</taxon>
        <taxon>Agaricomycotina</taxon>
        <taxon>Agaricomycetes</taxon>
        <taxon>Russulales</taxon>
        <taxon>Russulaceae</taxon>
        <taxon>Lactarius</taxon>
    </lineage>
</organism>
<dbReference type="Proteomes" id="UP001201163">
    <property type="component" value="Unassembled WGS sequence"/>
</dbReference>
<comment type="caution">
    <text evidence="2">The sequence shown here is derived from an EMBL/GenBank/DDBJ whole genome shotgun (WGS) entry which is preliminary data.</text>
</comment>
<evidence type="ECO:0000313" key="3">
    <source>
        <dbReference type="Proteomes" id="UP001201163"/>
    </source>
</evidence>
<dbReference type="EMBL" id="JAKELL010000046">
    <property type="protein sequence ID" value="KAH8987608.1"/>
    <property type="molecule type" value="Genomic_DNA"/>
</dbReference>
<feature type="region of interest" description="Disordered" evidence="1">
    <location>
        <begin position="61"/>
        <end position="95"/>
    </location>
</feature>
<accession>A0AAD4QBK6</accession>
<dbReference type="AlphaFoldDB" id="A0AAD4QBK6"/>
<gene>
    <name evidence="2" type="ORF">EDB92DRAFT_1948439</name>
</gene>
<evidence type="ECO:0000256" key="1">
    <source>
        <dbReference type="SAM" id="MobiDB-lite"/>
    </source>
</evidence>
<protein>
    <submittedName>
        <fullName evidence="2">Uncharacterized protein</fullName>
    </submittedName>
</protein>
<name>A0AAD4QBK6_9AGAM</name>
<evidence type="ECO:0000313" key="2">
    <source>
        <dbReference type="EMBL" id="KAH8987608.1"/>
    </source>
</evidence>
<keyword evidence="3" id="KW-1185">Reference proteome</keyword>